<gene>
    <name evidence="1" type="ORF">PENSTE_c003G05136</name>
</gene>
<evidence type="ECO:0000313" key="1">
    <source>
        <dbReference type="EMBL" id="OQE28901.1"/>
    </source>
</evidence>
<accession>A0A1V6TRI4</accession>
<dbReference type="Proteomes" id="UP000191285">
    <property type="component" value="Unassembled WGS sequence"/>
</dbReference>
<reference evidence="2" key="1">
    <citation type="journal article" date="2017" name="Nat. Microbiol.">
        <title>Global analysis of biosynthetic gene clusters reveals vast potential of secondary metabolite production in Penicillium species.</title>
        <authorList>
            <person name="Nielsen J.C."/>
            <person name="Grijseels S."/>
            <person name="Prigent S."/>
            <person name="Ji B."/>
            <person name="Dainat J."/>
            <person name="Nielsen K.F."/>
            <person name="Frisvad J.C."/>
            <person name="Workman M."/>
            <person name="Nielsen J."/>
        </authorList>
    </citation>
    <scope>NUCLEOTIDE SEQUENCE [LARGE SCALE GENOMIC DNA]</scope>
    <source>
        <strain evidence="2">IBT 24891</strain>
    </source>
</reference>
<dbReference type="OrthoDB" id="2333384at2759"/>
<evidence type="ECO:0000313" key="2">
    <source>
        <dbReference type="Proteomes" id="UP000191285"/>
    </source>
</evidence>
<evidence type="ECO:0008006" key="3">
    <source>
        <dbReference type="Google" id="ProtNLM"/>
    </source>
</evidence>
<dbReference type="InterPro" id="IPR014752">
    <property type="entry name" value="Arrestin-like_C"/>
</dbReference>
<dbReference type="AlphaFoldDB" id="A0A1V6TRI4"/>
<sequence length="415" mass="46381">MPPHRAIRSDAFMFDIAQPSGWSYKPGDTIIGHLVRKIPIVSPNATVTLSFVGRSKVKITYNRSNSKTSYRDEAQFVNLHYTVFKGPVHLPEGSEEPLSWPISVNIPLEPHSSCRQGRPADCSLLPINQEHPGHHILPGSFYSEDTSFGNPDSNCFIEYYLVANLRYSHGGSWKSYESIHPITIRHPITNTTRLGTSVILKDTRIINSQRLLPGMENADLSFKEHMQKFFSSSKVPTFKYGIRLTVPSAIQFNNPIPIPFLLEITPINEGTSENIKDISQNIQVVSIDMTLQPYTQCIAPGNYITSQYSNAYTEKFGLGLQPVFIGLNPPLIINTGKENTPLHIGNTFQLTLTPAGLKSGTRQLAFAYSERVNSDFQTYNIEHFNTLKYTVTLKIAGEKVVHKFSPVPTEILSSA</sequence>
<proteinExistence type="predicted"/>
<organism evidence="1 2">
    <name type="scientific">Penicillium steckii</name>
    <dbReference type="NCBI Taxonomy" id="303698"/>
    <lineage>
        <taxon>Eukaryota</taxon>
        <taxon>Fungi</taxon>
        <taxon>Dikarya</taxon>
        <taxon>Ascomycota</taxon>
        <taxon>Pezizomycotina</taxon>
        <taxon>Eurotiomycetes</taxon>
        <taxon>Eurotiomycetidae</taxon>
        <taxon>Eurotiales</taxon>
        <taxon>Aspergillaceae</taxon>
        <taxon>Penicillium</taxon>
    </lineage>
</organism>
<comment type="caution">
    <text evidence="1">The sequence shown here is derived from an EMBL/GenBank/DDBJ whole genome shotgun (WGS) entry which is preliminary data.</text>
</comment>
<dbReference type="Gene3D" id="2.60.40.640">
    <property type="match status" value="1"/>
</dbReference>
<protein>
    <recommendedName>
        <fullName evidence="3">Arrestin-like N-terminal domain-containing protein</fullName>
    </recommendedName>
</protein>
<dbReference type="EMBL" id="MLKD01000003">
    <property type="protein sequence ID" value="OQE28901.1"/>
    <property type="molecule type" value="Genomic_DNA"/>
</dbReference>
<keyword evidence="2" id="KW-1185">Reference proteome</keyword>
<name>A0A1V6TRI4_9EURO</name>